<evidence type="ECO:0000313" key="1">
    <source>
        <dbReference type="EMBL" id="JAP90123.1"/>
    </source>
</evidence>
<reference evidence="1" key="1">
    <citation type="submission" date="2015-07" db="EMBL/GenBank/DDBJ databases">
        <title>Adaptation to a free-living lifestyle via gene acquisitions in the diplomonad Trepomonas sp. PC1.</title>
        <authorList>
            <person name="Xu F."/>
            <person name="Jerlstrom-Hultqvist J."/>
            <person name="Kolisko M."/>
            <person name="Simpson A.G.B."/>
            <person name="Roger A.J."/>
            <person name="Svard S.G."/>
            <person name="Andersson J.O."/>
        </authorList>
    </citation>
    <scope>NUCLEOTIDE SEQUENCE</scope>
    <source>
        <strain evidence="1">PC1</strain>
    </source>
</reference>
<name>A0A146JZL5_9EUKA</name>
<gene>
    <name evidence="1" type="ORF">TPC1_30382</name>
</gene>
<accession>A0A146JZL5</accession>
<proteinExistence type="predicted"/>
<sequence length="650" mass="75014">KWQQNTDLVPLSNDDHKDGNFCSYGDDLNIIYLKSEVQDHVLQVKSKNLKTIVAAEPVFRSLNKVIFHACPKERIAIKDMNGMDLPFSALNAANVEVAGELKSMSWQFLEQLLEMRFGTIFTIYSNQYSHEADLFKLKGSVATAQQILGHKENVDGQDIVCDFIPSCLTMQRFITKYNTDKKKLIVKCDNQSTHVTFKNKKISEVDGFNEKLVVELLKFNVDTLDFSSGLTISQIHFVLKHGQQLRQFSCRYQDKIEQIVKEGYVVMHFPYLSHVEVLANQFQYQQDQFTTKLKIKPECIVRLQEKFPNLQTLKSGTFLCSAQYIKNQKKLFSDDLNVDTILLFRGYVIFDKAKKISQKSIPTQQEVEALLLDIPNLNEIEVEDSVYLVKKGDKLLQQTKTSLAKAILNQLSVNYTDIYTTHFELENLGEFMSNQSELKNVTIDKEQLEAVKIQQQYKLKAQTLTEEIVKQIPDLLVDLEFVRYDNYPDKKQLDQCCQTQNLSGFVVDSQIEFSVENKKIKKSAKILTSDFMLGKNELLQQIEELTIEECFNLDWICLFENVKLIIFQKTPPLEILSVIKRLRGFQKLVFMKGVSQYERTELLEFVENGVEVEIDGEQFMTPLQRILAEALKKAENNEKKIAKLIKLVGK</sequence>
<dbReference type="EMBL" id="GDID01006483">
    <property type="protein sequence ID" value="JAP90123.1"/>
    <property type="molecule type" value="Transcribed_RNA"/>
</dbReference>
<feature type="non-terminal residue" evidence="1">
    <location>
        <position position="1"/>
    </location>
</feature>
<organism evidence="1">
    <name type="scientific">Trepomonas sp. PC1</name>
    <dbReference type="NCBI Taxonomy" id="1076344"/>
    <lineage>
        <taxon>Eukaryota</taxon>
        <taxon>Metamonada</taxon>
        <taxon>Diplomonadida</taxon>
        <taxon>Hexamitidae</taxon>
        <taxon>Hexamitinae</taxon>
        <taxon>Trepomonas</taxon>
    </lineage>
</organism>
<dbReference type="AlphaFoldDB" id="A0A146JZL5"/>
<protein>
    <submittedName>
        <fullName evidence="1">Uncharacterized protein</fullName>
    </submittedName>
</protein>